<evidence type="ECO:0000256" key="5">
    <source>
        <dbReference type="ARBA" id="ARBA00023136"/>
    </source>
</evidence>
<organism evidence="6 7">
    <name type="scientific">Natronospira proteinivora</name>
    <dbReference type="NCBI Taxonomy" id="1807133"/>
    <lineage>
        <taxon>Bacteria</taxon>
        <taxon>Pseudomonadati</taxon>
        <taxon>Pseudomonadota</taxon>
        <taxon>Gammaproteobacteria</taxon>
        <taxon>Natronospirales</taxon>
        <taxon>Natronospiraceae</taxon>
        <taxon>Natronospira</taxon>
    </lineage>
</organism>
<accession>A0ABT1G447</accession>
<evidence type="ECO:0000313" key="6">
    <source>
        <dbReference type="EMBL" id="MCP1726077.1"/>
    </source>
</evidence>
<comment type="caution">
    <text evidence="6">The sequence shown here is derived from an EMBL/GenBank/DDBJ whole genome shotgun (WGS) entry which is preliminary data.</text>
</comment>
<dbReference type="RefSeq" id="WP_253443755.1">
    <property type="nucleotide sequence ID" value="NZ_JALJYF010000001.1"/>
</dbReference>
<dbReference type="PANTHER" id="PTHR37481:SF1">
    <property type="entry name" value="LIPOPOLYSACCHARIDE EXPORT SYSTEM PROTEIN LPTC"/>
    <property type="match status" value="1"/>
</dbReference>
<dbReference type="Pfam" id="PF06835">
    <property type="entry name" value="LptC"/>
    <property type="match status" value="1"/>
</dbReference>
<dbReference type="EMBL" id="JALJYF010000001">
    <property type="protein sequence ID" value="MCP1726077.1"/>
    <property type="molecule type" value="Genomic_DNA"/>
</dbReference>
<gene>
    <name evidence="6" type="ORF">J2T60_000042</name>
</gene>
<evidence type="ECO:0000256" key="3">
    <source>
        <dbReference type="ARBA" id="ARBA00022692"/>
    </source>
</evidence>
<dbReference type="Proteomes" id="UP001523550">
    <property type="component" value="Unassembled WGS sequence"/>
</dbReference>
<keyword evidence="2" id="KW-0997">Cell inner membrane</keyword>
<evidence type="ECO:0000256" key="4">
    <source>
        <dbReference type="ARBA" id="ARBA00022989"/>
    </source>
</evidence>
<dbReference type="NCBIfam" id="TIGR04409">
    <property type="entry name" value="LptC_YrbK"/>
    <property type="match status" value="1"/>
</dbReference>
<dbReference type="InterPro" id="IPR052363">
    <property type="entry name" value="LPS_export_LptC"/>
</dbReference>
<protein>
    <submittedName>
        <fullName evidence="6">Lipopolysaccharide export system protein LptC</fullName>
    </submittedName>
</protein>
<keyword evidence="5" id="KW-0472">Membrane</keyword>
<dbReference type="Gene3D" id="2.60.450.10">
    <property type="entry name" value="Lipopolysaccharide (LPS) transport protein A like domain"/>
    <property type="match status" value="1"/>
</dbReference>
<keyword evidence="1" id="KW-1003">Cell membrane</keyword>
<evidence type="ECO:0000256" key="1">
    <source>
        <dbReference type="ARBA" id="ARBA00022475"/>
    </source>
</evidence>
<dbReference type="InterPro" id="IPR026265">
    <property type="entry name" value="LptC"/>
</dbReference>
<keyword evidence="4" id="KW-1133">Transmembrane helix</keyword>
<evidence type="ECO:0000256" key="2">
    <source>
        <dbReference type="ARBA" id="ARBA00022519"/>
    </source>
</evidence>
<evidence type="ECO:0000313" key="7">
    <source>
        <dbReference type="Proteomes" id="UP001523550"/>
    </source>
</evidence>
<sequence length="185" mass="20971">MRWLIAILMGVGIVLILIWQLDDPAPDVIAPPEAPTGPDYWMEGVLMERFDAAGQRILDLQATRMAHFPDDERTELDTVLAHQRGPEQLNWTLKADHGLITGDHSEIHLRGDVRVLREPSQGPVSRIFTDTLLFLPEIDRAETDDPVRIERQDTVTTGRGLIAELAEDRLRILEEVRTRHGMSND</sequence>
<keyword evidence="7" id="KW-1185">Reference proteome</keyword>
<keyword evidence="3" id="KW-0812">Transmembrane</keyword>
<dbReference type="InterPro" id="IPR010664">
    <property type="entry name" value="LipoPS_assembly_LptC-rel"/>
</dbReference>
<proteinExistence type="predicted"/>
<name>A0ABT1G447_9GAMM</name>
<dbReference type="PANTHER" id="PTHR37481">
    <property type="entry name" value="LIPOPOLYSACCHARIDE EXPORT SYSTEM PROTEIN LPTC"/>
    <property type="match status" value="1"/>
</dbReference>
<reference evidence="6 7" key="1">
    <citation type="submission" date="2022-03" db="EMBL/GenBank/DDBJ databases">
        <title>Genomic Encyclopedia of Type Strains, Phase III (KMG-III): the genomes of soil and plant-associated and newly described type strains.</title>
        <authorList>
            <person name="Whitman W."/>
        </authorList>
    </citation>
    <scope>NUCLEOTIDE SEQUENCE [LARGE SCALE GENOMIC DNA]</scope>
    <source>
        <strain evidence="6 7">BSker1</strain>
    </source>
</reference>